<gene>
    <name evidence="1" type="ORF">GCM10022226_74550</name>
</gene>
<protein>
    <submittedName>
        <fullName evidence="1">Uncharacterized protein</fullName>
    </submittedName>
</protein>
<reference evidence="2" key="1">
    <citation type="journal article" date="2019" name="Int. J. Syst. Evol. Microbiol.">
        <title>The Global Catalogue of Microorganisms (GCM) 10K type strain sequencing project: providing services to taxonomists for standard genome sequencing and annotation.</title>
        <authorList>
            <consortium name="The Broad Institute Genomics Platform"/>
            <consortium name="The Broad Institute Genome Sequencing Center for Infectious Disease"/>
            <person name="Wu L."/>
            <person name="Ma J."/>
        </authorList>
    </citation>
    <scope>NUCLEOTIDE SEQUENCE [LARGE SCALE GENOMIC DNA]</scope>
    <source>
        <strain evidence="2">JCM 16908</strain>
    </source>
</reference>
<name>A0ABP7JCJ0_9ACTN</name>
<evidence type="ECO:0000313" key="1">
    <source>
        <dbReference type="EMBL" id="GAA3841162.1"/>
    </source>
</evidence>
<evidence type="ECO:0000313" key="2">
    <source>
        <dbReference type="Proteomes" id="UP001500888"/>
    </source>
</evidence>
<organism evidence="1 2">
    <name type="scientific">Sphaerisporangium flaviroseum</name>
    <dbReference type="NCBI Taxonomy" id="509199"/>
    <lineage>
        <taxon>Bacteria</taxon>
        <taxon>Bacillati</taxon>
        <taxon>Actinomycetota</taxon>
        <taxon>Actinomycetes</taxon>
        <taxon>Streptosporangiales</taxon>
        <taxon>Streptosporangiaceae</taxon>
        <taxon>Sphaerisporangium</taxon>
    </lineage>
</organism>
<sequence length="80" mass="8746">MDRTPTKMPLMVPTVVPYLHPDVLLSVRVGPVWPFTVHDGTLALVEEPAFRDSSLVLGGHLDIGRGQQEHLVGNTFNAAM</sequence>
<comment type="caution">
    <text evidence="1">The sequence shown here is derived from an EMBL/GenBank/DDBJ whole genome shotgun (WGS) entry which is preliminary data.</text>
</comment>
<accession>A0ABP7JCJ0</accession>
<dbReference type="Proteomes" id="UP001500888">
    <property type="component" value="Unassembled WGS sequence"/>
</dbReference>
<proteinExistence type="predicted"/>
<keyword evidence="2" id="KW-1185">Reference proteome</keyword>
<dbReference type="EMBL" id="BAAAZR010000050">
    <property type="protein sequence ID" value="GAA3841162.1"/>
    <property type="molecule type" value="Genomic_DNA"/>
</dbReference>